<dbReference type="Gene3D" id="3.40.980.10">
    <property type="entry name" value="MoaB/Mog-like domain"/>
    <property type="match status" value="1"/>
</dbReference>
<accession>A0A1J5RB56</accession>
<dbReference type="AlphaFoldDB" id="A0A1J5RB56"/>
<dbReference type="CDD" id="cd03522">
    <property type="entry name" value="MoeA_like"/>
    <property type="match status" value="1"/>
</dbReference>
<dbReference type="InterPro" id="IPR012184">
    <property type="entry name" value="Bifunc_Mopterin-bd"/>
</dbReference>
<dbReference type="InterPro" id="IPR025877">
    <property type="entry name" value="MobA-like_NTP_Trfase"/>
</dbReference>
<protein>
    <submittedName>
        <fullName evidence="2">Nicotine blue oxidoreductase</fullName>
        <ecNumber evidence="2">1.1.1.328</ecNumber>
    </submittedName>
</protein>
<dbReference type="InterPro" id="IPR036425">
    <property type="entry name" value="MoaB/Mog-like_dom_sf"/>
</dbReference>
<sequence length="528" mass="55174">MIFGDFPRDEAEGVLLAHTLRLPAATFKKGRSLSAADLELLAAAGVTMVSGARLEPDDLAENQAASAIAALLASAHLAPRAAHAGRCNLHAQHSGIVIVDGGVIDRLNHVDEAITIGTLSPYAPVRKGQVVATVKIIPYAVRQSRIAACRDLLAVASPPLRLAPLVPHRVALIMSESSATTPGILDKTLAVTRQRLEDLGSHLALELRCPHQSGAISAALAQALAAGCELILVSGAAVTKDRGDVVPAAIVALGGEISHFGMPVEPGNMLLLARIGMLPVINLPGCARSRRTNGFDWLLQRLLAKIPVSGSDVMSMGVGGLIRSPVDEGEEKAPRIGALILAAGRSTRMGSVNKLLCPTAGVPLLVRAVDAACASRCAQVMVVTGFEAELVEAALAERPVSFTHNPAFGQGMSSSLRCGLKAMPQDLDAVLVMLGDMPEITAGQIDRMLAAYAPDQPSIVVPESGGRRGNPVLWPRRYFAEMCALTGDVGARSLLERHADQVTSVSIPGDAIFADVDTPDALAALERR</sequence>
<dbReference type="Gene3D" id="3.90.550.10">
    <property type="entry name" value="Spore Coat Polysaccharide Biosynthesis Protein SpsA, Chain A"/>
    <property type="match status" value="1"/>
</dbReference>
<comment type="caution">
    <text evidence="2">The sequence shown here is derived from an EMBL/GenBank/DDBJ whole genome shotgun (WGS) entry which is preliminary data.</text>
</comment>
<organism evidence="2">
    <name type="scientific">mine drainage metagenome</name>
    <dbReference type="NCBI Taxonomy" id="410659"/>
    <lineage>
        <taxon>unclassified sequences</taxon>
        <taxon>metagenomes</taxon>
        <taxon>ecological metagenomes</taxon>
    </lineage>
</organism>
<evidence type="ECO:0000313" key="2">
    <source>
        <dbReference type="EMBL" id="OIQ93304.1"/>
    </source>
</evidence>
<dbReference type="SUPFAM" id="SSF53448">
    <property type="entry name" value="Nucleotide-diphospho-sugar transferases"/>
    <property type="match status" value="1"/>
</dbReference>
<dbReference type="InterPro" id="IPR001453">
    <property type="entry name" value="MoaB/Mog_dom"/>
</dbReference>
<name>A0A1J5RB56_9ZZZZ</name>
<dbReference type="EMBL" id="MLJW01000210">
    <property type="protein sequence ID" value="OIQ93304.1"/>
    <property type="molecule type" value="Genomic_DNA"/>
</dbReference>
<dbReference type="CDD" id="cd04182">
    <property type="entry name" value="GT_2_like_f"/>
    <property type="match status" value="1"/>
</dbReference>
<evidence type="ECO:0000259" key="1">
    <source>
        <dbReference type="SMART" id="SM00852"/>
    </source>
</evidence>
<proteinExistence type="predicted"/>
<keyword evidence="2" id="KW-0560">Oxidoreductase</keyword>
<dbReference type="GO" id="GO:0016779">
    <property type="term" value="F:nucleotidyltransferase activity"/>
    <property type="evidence" value="ECO:0007669"/>
    <property type="project" value="UniProtKB-ARBA"/>
</dbReference>
<dbReference type="SMART" id="SM00852">
    <property type="entry name" value="MoCF_biosynth"/>
    <property type="match status" value="1"/>
</dbReference>
<dbReference type="PANTHER" id="PTHR43777">
    <property type="entry name" value="MOLYBDENUM COFACTOR CYTIDYLYLTRANSFERASE"/>
    <property type="match status" value="1"/>
</dbReference>
<dbReference type="PANTHER" id="PTHR43777:SF1">
    <property type="entry name" value="MOLYBDENUM COFACTOR CYTIDYLYLTRANSFERASE"/>
    <property type="match status" value="1"/>
</dbReference>
<feature type="domain" description="MoaB/Mog" evidence="1">
    <location>
        <begin position="171"/>
        <end position="304"/>
    </location>
</feature>
<dbReference type="SUPFAM" id="SSF53218">
    <property type="entry name" value="Molybdenum cofactor biosynthesis proteins"/>
    <property type="match status" value="1"/>
</dbReference>
<dbReference type="PIRSF" id="PIRSF036626">
    <property type="entry name" value="MPTBd_MobAlike"/>
    <property type="match status" value="1"/>
</dbReference>
<dbReference type="EC" id="1.1.1.328" evidence="2"/>
<dbReference type="InterPro" id="IPR029044">
    <property type="entry name" value="Nucleotide-diphossugar_trans"/>
</dbReference>
<gene>
    <name evidence="2" type="primary">nboR_3</name>
    <name evidence="2" type="ORF">GALL_247240</name>
</gene>
<reference evidence="2" key="1">
    <citation type="submission" date="2016-10" db="EMBL/GenBank/DDBJ databases">
        <title>Sequence of Gallionella enrichment culture.</title>
        <authorList>
            <person name="Poehlein A."/>
            <person name="Muehling M."/>
            <person name="Daniel R."/>
        </authorList>
    </citation>
    <scope>NUCLEOTIDE SEQUENCE</scope>
</reference>
<dbReference type="Pfam" id="PF12804">
    <property type="entry name" value="NTP_transf_3"/>
    <property type="match status" value="1"/>
</dbReference>
<dbReference type="GO" id="GO:0016491">
    <property type="term" value="F:oxidoreductase activity"/>
    <property type="evidence" value="ECO:0007669"/>
    <property type="project" value="UniProtKB-KW"/>
</dbReference>